<feature type="transmembrane region" description="Helical" evidence="6">
    <location>
        <begin position="277"/>
        <end position="299"/>
    </location>
</feature>
<gene>
    <name evidence="8" type="ORF">OIU74_009394</name>
</gene>
<feature type="transmembrane region" description="Helical" evidence="6">
    <location>
        <begin position="220"/>
        <end position="239"/>
    </location>
</feature>
<keyword evidence="3 6" id="KW-0812">Transmembrane</keyword>
<dbReference type="Pfam" id="PF02544">
    <property type="entry name" value="Steroid_dh"/>
    <property type="match status" value="1"/>
</dbReference>
<evidence type="ECO:0000256" key="3">
    <source>
        <dbReference type="ARBA" id="ARBA00022692"/>
    </source>
</evidence>
<organism evidence="8 9">
    <name type="scientific">Salix koriyanagi</name>
    <dbReference type="NCBI Taxonomy" id="2511006"/>
    <lineage>
        <taxon>Eukaryota</taxon>
        <taxon>Viridiplantae</taxon>
        <taxon>Streptophyta</taxon>
        <taxon>Embryophyta</taxon>
        <taxon>Tracheophyta</taxon>
        <taxon>Spermatophyta</taxon>
        <taxon>Magnoliopsida</taxon>
        <taxon>eudicotyledons</taxon>
        <taxon>Gunneridae</taxon>
        <taxon>Pentapetalae</taxon>
        <taxon>rosids</taxon>
        <taxon>fabids</taxon>
        <taxon>Malpighiales</taxon>
        <taxon>Salicaceae</taxon>
        <taxon>Saliceae</taxon>
        <taxon>Salix</taxon>
    </lineage>
</organism>
<proteinExistence type="predicted"/>
<feature type="transmembrane region" description="Helical" evidence="6">
    <location>
        <begin position="162"/>
        <end position="185"/>
    </location>
</feature>
<dbReference type="EMBL" id="JAPFFM010000014">
    <property type="protein sequence ID" value="KAJ6716866.1"/>
    <property type="molecule type" value="Genomic_DNA"/>
</dbReference>
<comment type="subcellular location">
    <subcellularLocation>
        <location evidence="1">Endomembrane system</location>
        <topology evidence="1">Multi-pass membrane protein</topology>
    </subcellularLocation>
</comment>
<dbReference type="GO" id="GO:0003865">
    <property type="term" value="F:3-oxo-5-alpha-steroid 4-dehydrogenase activity"/>
    <property type="evidence" value="ECO:0007669"/>
    <property type="project" value="TreeGrafter"/>
</dbReference>
<protein>
    <submittedName>
        <fullName evidence="8">DFG10 PROTEIN</fullName>
    </submittedName>
</protein>
<evidence type="ECO:0000313" key="9">
    <source>
        <dbReference type="Proteomes" id="UP001151752"/>
    </source>
</evidence>
<evidence type="ECO:0000259" key="7">
    <source>
        <dbReference type="Pfam" id="PF02544"/>
    </source>
</evidence>
<dbReference type="Proteomes" id="UP001151752">
    <property type="component" value="Chromosome 9"/>
</dbReference>
<evidence type="ECO:0000313" key="8">
    <source>
        <dbReference type="EMBL" id="KAJ6716866.1"/>
    </source>
</evidence>
<feature type="transmembrane region" description="Helical" evidence="6">
    <location>
        <begin position="370"/>
        <end position="388"/>
    </location>
</feature>
<feature type="transmembrane region" description="Helical" evidence="6">
    <location>
        <begin position="125"/>
        <end position="142"/>
    </location>
</feature>
<feature type="transmembrane region" description="Helical" evidence="6">
    <location>
        <begin position="61"/>
        <end position="85"/>
    </location>
</feature>
<dbReference type="PROSITE" id="PS50244">
    <property type="entry name" value="S5A_REDUCTASE"/>
    <property type="match status" value="1"/>
</dbReference>
<feature type="domain" description="3-oxo-5-alpha-steroid 4-dehydrogenase C-terminal" evidence="7">
    <location>
        <begin position="334"/>
        <end position="412"/>
    </location>
</feature>
<comment type="pathway">
    <text evidence="2">Protein modification; protein glycosylation.</text>
</comment>
<dbReference type="GO" id="GO:0016095">
    <property type="term" value="P:polyprenol catabolic process"/>
    <property type="evidence" value="ECO:0007669"/>
    <property type="project" value="TreeGrafter"/>
</dbReference>
<sequence length="413" mass="47047">MELGLVELLRAAWIAGTLPILIASLPCSSLGSFHGLVLGFARRGKIMQSSSHHKFTVPQRFFSHFYVVAVAWTTLLLLGTSIYAYRMTAIVSEPFFYADLGSYLAGRSNVFSFHRPQLMSLEDGHRVWLSVFLLLLMELQVLRRLFETVYVFNYSTSARMHICGYLTGLFFYTAVPLTLCCTFAPEALKFGTNEVFQLIVKGASSMQDIEFHWQYFINPFWKLGWCQWIGAVIFLWGWIHQHLCHAILVSITKLYHDQGDEDSTPPQSKPQSLASNWVPFNGLTFCMAMFPTLHGYNYWYCVETKLEPWLNGSRCNSKPHGHGSLVIGIVLVDEYVIPRGDWFEIVSSPHYLAEIVIYSGMVFASGGADLTIWLLFGFVVSNLVFAAAETHRWYLQKFDNYPSNRVAIIPFLC</sequence>
<reference evidence="8" key="2">
    <citation type="journal article" date="2023" name="Int. J. Mol. Sci.">
        <title>De Novo Assembly and Annotation of 11 Diverse Shrub Willow (Salix) Genomes Reveals Novel Gene Organization in Sex-Linked Regions.</title>
        <authorList>
            <person name="Hyden B."/>
            <person name="Feng K."/>
            <person name="Yates T.B."/>
            <person name="Jawdy S."/>
            <person name="Cereghino C."/>
            <person name="Smart L.B."/>
            <person name="Muchero W."/>
        </authorList>
    </citation>
    <scope>NUCLEOTIDE SEQUENCE</scope>
    <source>
        <tissue evidence="8">Shoot tip</tissue>
    </source>
</reference>
<dbReference type="PANTHER" id="PTHR14624">
    <property type="entry name" value="DFG10 PROTEIN"/>
    <property type="match status" value="1"/>
</dbReference>
<accession>A0A9Q0TS77</accession>
<evidence type="ECO:0000256" key="1">
    <source>
        <dbReference type="ARBA" id="ARBA00004127"/>
    </source>
</evidence>
<dbReference type="GO" id="GO:0006488">
    <property type="term" value="P:dolichol-linked oligosaccharide biosynthetic process"/>
    <property type="evidence" value="ECO:0007669"/>
    <property type="project" value="InterPro"/>
</dbReference>
<dbReference type="InterPro" id="IPR039698">
    <property type="entry name" value="Dfg10/SRD5A3"/>
</dbReference>
<keyword evidence="4 6" id="KW-1133">Transmembrane helix</keyword>
<dbReference type="GO" id="GO:0005783">
    <property type="term" value="C:endoplasmic reticulum"/>
    <property type="evidence" value="ECO:0007669"/>
    <property type="project" value="TreeGrafter"/>
</dbReference>
<keyword evidence="9" id="KW-1185">Reference proteome</keyword>
<evidence type="ECO:0000256" key="6">
    <source>
        <dbReference type="SAM" id="Phobius"/>
    </source>
</evidence>
<dbReference type="InterPro" id="IPR001104">
    <property type="entry name" value="3-oxo-5_a-steroid_4-DH_C"/>
</dbReference>
<comment type="caution">
    <text evidence="8">The sequence shown here is derived from an EMBL/GenBank/DDBJ whole genome shotgun (WGS) entry which is preliminary data.</text>
</comment>
<evidence type="ECO:0000256" key="2">
    <source>
        <dbReference type="ARBA" id="ARBA00004922"/>
    </source>
</evidence>
<evidence type="ECO:0000256" key="4">
    <source>
        <dbReference type="ARBA" id="ARBA00022989"/>
    </source>
</evidence>
<reference evidence="8" key="1">
    <citation type="submission" date="2022-11" db="EMBL/GenBank/DDBJ databases">
        <authorList>
            <person name="Hyden B.L."/>
            <person name="Feng K."/>
            <person name="Yates T."/>
            <person name="Jawdy S."/>
            <person name="Smart L.B."/>
            <person name="Muchero W."/>
        </authorList>
    </citation>
    <scope>NUCLEOTIDE SEQUENCE</scope>
    <source>
        <tissue evidence="8">Shoot tip</tissue>
    </source>
</reference>
<name>A0A9Q0TS77_9ROSI</name>
<dbReference type="AlphaFoldDB" id="A0A9Q0TS77"/>
<feature type="transmembrane region" description="Helical" evidence="6">
    <location>
        <begin position="12"/>
        <end position="40"/>
    </location>
</feature>
<keyword evidence="5 6" id="KW-0472">Membrane</keyword>
<dbReference type="PANTHER" id="PTHR14624:SF0">
    <property type="entry name" value="POLYPRENOL REDUCTASE"/>
    <property type="match status" value="1"/>
</dbReference>
<evidence type="ECO:0000256" key="5">
    <source>
        <dbReference type="ARBA" id="ARBA00023136"/>
    </source>
</evidence>